<evidence type="ECO:0000256" key="4">
    <source>
        <dbReference type="ARBA" id="ARBA00023136"/>
    </source>
</evidence>
<feature type="domain" description="CGL160/ATPI" evidence="5">
    <location>
        <begin position="4"/>
        <end position="65"/>
    </location>
</feature>
<evidence type="ECO:0000256" key="3">
    <source>
        <dbReference type="ARBA" id="ARBA00022989"/>
    </source>
</evidence>
<keyword evidence="2" id="KW-0812">Transmembrane</keyword>
<reference evidence="6 7" key="1">
    <citation type="journal article" date="2023" name="Hortic Res">
        <title>Pangenome of water caltrop reveals structural variations and asymmetric subgenome divergence after allopolyploidization.</title>
        <authorList>
            <person name="Zhang X."/>
            <person name="Chen Y."/>
            <person name="Wang L."/>
            <person name="Yuan Y."/>
            <person name="Fang M."/>
            <person name="Shi L."/>
            <person name="Lu R."/>
            <person name="Comes H.P."/>
            <person name="Ma Y."/>
            <person name="Chen Y."/>
            <person name="Huang G."/>
            <person name="Zhou Y."/>
            <person name="Zheng Z."/>
            <person name="Qiu Y."/>
        </authorList>
    </citation>
    <scope>NUCLEOTIDE SEQUENCE [LARGE SCALE GENOMIC DNA]</scope>
    <source>
        <strain evidence="6">F231</strain>
    </source>
</reference>
<keyword evidence="4" id="KW-0472">Membrane</keyword>
<evidence type="ECO:0000313" key="7">
    <source>
        <dbReference type="Proteomes" id="UP001346149"/>
    </source>
</evidence>
<evidence type="ECO:0000313" key="6">
    <source>
        <dbReference type="EMBL" id="KAK4784115.1"/>
    </source>
</evidence>
<sequence>MSTVGVGLISAYASYSPEIAVNFGDGLLGSLMCIHMLGSSVDSMADGAKGLIKGSVPQPRLLAPANPSSCIQLELISMLVVFFMYKIAIAQAIEESLTFYGKE</sequence>
<dbReference type="AlphaFoldDB" id="A0AAN7R0Y6"/>
<gene>
    <name evidence="6" type="ORF">SAY86_018483</name>
</gene>
<dbReference type="GO" id="GO:0016020">
    <property type="term" value="C:membrane"/>
    <property type="evidence" value="ECO:0007669"/>
    <property type="project" value="UniProtKB-SubCell"/>
</dbReference>
<dbReference type="EMBL" id="JAXQNO010000014">
    <property type="protein sequence ID" value="KAK4784115.1"/>
    <property type="molecule type" value="Genomic_DNA"/>
</dbReference>
<accession>A0AAN7R0Y6</accession>
<dbReference type="Pfam" id="PF24763">
    <property type="entry name" value="CGL160_C"/>
    <property type="match status" value="1"/>
</dbReference>
<dbReference type="InterPro" id="IPR056309">
    <property type="entry name" value="CGL160/ATPI_dom"/>
</dbReference>
<dbReference type="Proteomes" id="UP001346149">
    <property type="component" value="Unassembled WGS sequence"/>
</dbReference>
<evidence type="ECO:0000256" key="2">
    <source>
        <dbReference type="ARBA" id="ARBA00022692"/>
    </source>
</evidence>
<comment type="subcellular location">
    <subcellularLocation>
        <location evidence="1">Membrane</location>
        <topology evidence="1">Multi-pass membrane protein</topology>
    </subcellularLocation>
</comment>
<keyword evidence="7" id="KW-1185">Reference proteome</keyword>
<organism evidence="6 7">
    <name type="scientific">Trapa natans</name>
    <name type="common">Water chestnut</name>
    <dbReference type="NCBI Taxonomy" id="22666"/>
    <lineage>
        <taxon>Eukaryota</taxon>
        <taxon>Viridiplantae</taxon>
        <taxon>Streptophyta</taxon>
        <taxon>Embryophyta</taxon>
        <taxon>Tracheophyta</taxon>
        <taxon>Spermatophyta</taxon>
        <taxon>Magnoliopsida</taxon>
        <taxon>eudicotyledons</taxon>
        <taxon>Gunneridae</taxon>
        <taxon>Pentapetalae</taxon>
        <taxon>rosids</taxon>
        <taxon>malvids</taxon>
        <taxon>Myrtales</taxon>
        <taxon>Lythraceae</taxon>
        <taxon>Trapa</taxon>
    </lineage>
</organism>
<evidence type="ECO:0000256" key="1">
    <source>
        <dbReference type="ARBA" id="ARBA00004141"/>
    </source>
</evidence>
<keyword evidence="3" id="KW-1133">Transmembrane helix</keyword>
<proteinExistence type="predicted"/>
<protein>
    <recommendedName>
        <fullName evidence="5">CGL160/ATPI domain-containing protein</fullName>
    </recommendedName>
</protein>
<name>A0AAN7R0Y6_TRANT</name>
<evidence type="ECO:0000259" key="5">
    <source>
        <dbReference type="Pfam" id="PF24763"/>
    </source>
</evidence>
<comment type="caution">
    <text evidence="6">The sequence shown here is derived from an EMBL/GenBank/DDBJ whole genome shotgun (WGS) entry which is preliminary data.</text>
</comment>